<gene>
    <name evidence="2" type="ORF">MPOCJGCO_3793</name>
</gene>
<comment type="caution">
    <text evidence="2">The sequence shown here is derived from an EMBL/GenBank/DDBJ whole genome shotgun (WGS) entry which is preliminary data.</text>
</comment>
<evidence type="ECO:0000313" key="2">
    <source>
        <dbReference type="EMBL" id="GJE61670.1"/>
    </source>
</evidence>
<reference evidence="2" key="2">
    <citation type="submission" date="2021-08" db="EMBL/GenBank/DDBJ databases">
        <authorList>
            <person name="Tani A."/>
            <person name="Ola A."/>
            <person name="Ogura Y."/>
            <person name="Katsura K."/>
            <person name="Hayashi T."/>
        </authorList>
    </citation>
    <scope>NUCLEOTIDE SEQUENCE</scope>
    <source>
        <strain evidence="2">DSM 23632</strain>
    </source>
</reference>
<organism evidence="2 3">
    <name type="scientific">Methylobacterium trifolii</name>
    <dbReference type="NCBI Taxonomy" id="1003092"/>
    <lineage>
        <taxon>Bacteria</taxon>
        <taxon>Pseudomonadati</taxon>
        <taxon>Pseudomonadota</taxon>
        <taxon>Alphaproteobacteria</taxon>
        <taxon>Hyphomicrobiales</taxon>
        <taxon>Methylobacteriaceae</taxon>
        <taxon>Methylobacterium</taxon>
    </lineage>
</organism>
<evidence type="ECO:0000256" key="1">
    <source>
        <dbReference type="SAM" id="MobiDB-lite"/>
    </source>
</evidence>
<keyword evidence="3" id="KW-1185">Reference proteome</keyword>
<dbReference type="RefSeq" id="WP_238184231.1">
    <property type="nucleotide sequence ID" value="NZ_BPRB01000236.1"/>
</dbReference>
<reference evidence="2" key="1">
    <citation type="journal article" date="2021" name="Front. Microbiol.">
        <title>Comprehensive Comparative Genomics and Phenotyping of Methylobacterium Species.</title>
        <authorList>
            <person name="Alessa O."/>
            <person name="Ogura Y."/>
            <person name="Fujitani Y."/>
            <person name="Takami H."/>
            <person name="Hayashi T."/>
            <person name="Sahin N."/>
            <person name="Tani A."/>
        </authorList>
    </citation>
    <scope>NUCLEOTIDE SEQUENCE</scope>
    <source>
        <strain evidence="2">DSM 23632</strain>
    </source>
</reference>
<evidence type="ECO:0000313" key="3">
    <source>
        <dbReference type="Proteomes" id="UP001055057"/>
    </source>
</evidence>
<proteinExistence type="predicted"/>
<accession>A0ABQ4U764</accession>
<name>A0ABQ4U764_9HYPH</name>
<sequence length="109" mass="11258">MTDQTRDRPSLKDFDAYADRNGQGLGQDSPLDVGLAANTQADLKGDPAGEAETARIASGLKGEDASDATEAETPPDNLRKIRGEAQPGSSAAEAIDRATASVGQDDGTR</sequence>
<feature type="region of interest" description="Disordered" evidence="1">
    <location>
        <begin position="58"/>
        <end position="109"/>
    </location>
</feature>
<dbReference type="Proteomes" id="UP001055057">
    <property type="component" value="Unassembled WGS sequence"/>
</dbReference>
<dbReference type="EMBL" id="BPRB01000236">
    <property type="protein sequence ID" value="GJE61670.1"/>
    <property type="molecule type" value="Genomic_DNA"/>
</dbReference>
<feature type="compositionally biased region" description="Basic and acidic residues" evidence="1">
    <location>
        <begin position="1"/>
        <end position="18"/>
    </location>
</feature>
<protein>
    <submittedName>
        <fullName evidence="2">Uncharacterized protein</fullName>
    </submittedName>
</protein>
<feature type="region of interest" description="Disordered" evidence="1">
    <location>
        <begin position="1"/>
        <end position="33"/>
    </location>
</feature>